<gene>
    <name evidence="7" type="ORF">OG863_04870</name>
</gene>
<keyword evidence="3" id="KW-0479">Metal-binding</keyword>
<dbReference type="SUPFAM" id="SSF102114">
    <property type="entry name" value="Radical SAM enzymes"/>
    <property type="match status" value="1"/>
</dbReference>
<dbReference type="InterPro" id="IPR051198">
    <property type="entry name" value="BchE-like"/>
</dbReference>
<dbReference type="PANTHER" id="PTHR43409:SF7">
    <property type="entry name" value="BLL1977 PROTEIN"/>
    <property type="match status" value="1"/>
</dbReference>
<proteinExistence type="predicted"/>
<dbReference type="Pfam" id="PF04055">
    <property type="entry name" value="Radical_SAM"/>
    <property type="match status" value="1"/>
</dbReference>
<dbReference type="SFLD" id="SFLDG01082">
    <property type="entry name" value="B12-binding_domain_containing"/>
    <property type="match status" value="1"/>
</dbReference>
<dbReference type="CDD" id="cd01335">
    <property type="entry name" value="Radical_SAM"/>
    <property type="match status" value="1"/>
</dbReference>
<keyword evidence="4" id="KW-0408">Iron</keyword>
<evidence type="ECO:0000256" key="1">
    <source>
        <dbReference type="ARBA" id="ARBA00001966"/>
    </source>
</evidence>
<dbReference type="EMBL" id="CP109106">
    <property type="protein sequence ID" value="WSB67342.1"/>
    <property type="molecule type" value="Genomic_DNA"/>
</dbReference>
<evidence type="ECO:0000256" key="2">
    <source>
        <dbReference type="ARBA" id="ARBA00022691"/>
    </source>
</evidence>
<feature type="domain" description="B12-binding" evidence="6">
    <location>
        <begin position="133"/>
        <end position="238"/>
    </location>
</feature>
<dbReference type="Gene3D" id="3.80.30.20">
    <property type="entry name" value="tm_1862 like domain"/>
    <property type="match status" value="1"/>
</dbReference>
<dbReference type="InterPro" id="IPR006638">
    <property type="entry name" value="Elp3/MiaA/NifB-like_rSAM"/>
</dbReference>
<dbReference type="Gene3D" id="3.40.50.280">
    <property type="entry name" value="Cobalamin-binding domain"/>
    <property type="match status" value="1"/>
</dbReference>
<comment type="cofactor">
    <cofactor evidence="1">
        <name>[4Fe-4S] cluster</name>
        <dbReference type="ChEBI" id="CHEBI:49883"/>
    </cofactor>
</comment>
<name>A0ABZ1FAH4_9ACTN</name>
<evidence type="ECO:0000259" key="6">
    <source>
        <dbReference type="PROSITE" id="PS51332"/>
    </source>
</evidence>
<dbReference type="PROSITE" id="PS51332">
    <property type="entry name" value="B12_BINDING"/>
    <property type="match status" value="1"/>
</dbReference>
<reference evidence="7 8" key="1">
    <citation type="submission" date="2022-10" db="EMBL/GenBank/DDBJ databases">
        <title>The complete genomes of actinobacterial strains from the NBC collection.</title>
        <authorList>
            <person name="Joergensen T.S."/>
            <person name="Alvarez Arevalo M."/>
            <person name="Sterndorff E.B."/>
            <person name="Faurdal D."/>
            <person name="Vuksanovic O."/>
            <person name="Mourched A.-S."/>
            <person name="Charusanti P."/>
            <person name="Shaw S."/>
            <person name="Blin K."/>
            <person name="Weber T."/>
        </authorList>
    </citation>
    <scope>NUCLEOTIDE SEQUENCE [LARGE SCALE GENOMIC DNA]</scope>
    <source>
        <strain evidence="7 8">NBC 01774</strain>
    </source>
</reference>
<organism evidence="7 8">
    <name type="scientific">Streptomyces decoyicus</name>
    <dbReference type="NCBI Taxonomy" id="249567"/>
    <lineage>
        <taxon>Bacteria</taxon>
        <taxon>Bacillati</taxon>
        <taxon>Actinomycetota</taxon>
        <taxon>Actinomycetes</taxon>
        <taxon>Kitasatosporales</taxon>
        <taxon>Streptomycetaceae</taxon>
        <taxon>Streptomyces</taxon>
    </lineage>
</organism>
<evidence type="ECO:0000313" key="7">
    <source>
        <dbReference type="EMBL" id="WSB67342.1"/>
    </source>
</evidence>
<keyword evidence="5" id="KW-0411">Iron-sulfur</keyword>
<evidence type="ECO:0000256" key="5">
    <source>
        <dbReference type="ARBA" id="ARBA00023014"/>
    </source>
</evidence>
<dbReference type="InterPro" id="IPR007197">
    <property type="entry name" value="rSAM"/>
</dbReference>
<evidence type="ECO:0000313" key="8">
    <source>
        <dbReference type="Proteomes" id="UP001344251"/>
    </source>
</evidence>
<dbReference type="RefSeq" id="WP_326616629.1">
    <property type="nucleotide sequence ID" value="NZ_CP109106.1"/>
</dbReference>
<dbReference type="InterPro" id="IPR058240">
    <property type="entry name" value="rSAM_sf"/>
</dbReference>
<dbReference type="SFLD" id="SFLDF00324">
    <property type="entry name" value="bacteriocin_maturation"/>
    <property type="match status" value="1"/>
</dbReference>
<dbReference type="Proteomes" id="UP001344251">
    <property type="component" value="Chromosome"/>
</dbReference>
<sequence>MSLIRLPLAVRTEQDDAVSGSPPAPSRCLRIALVNMPWARIHAPSIQCGLLQSLARRAGHECESHYLNLEFAAFFGSKAYDAIANMASERMHLMGEWLFSYAAFGEVTTDEQYFGEYPEVKSIWDELTGKGLDDLTEMRRRTLPDWIAACAAKPVWGEYDVIGFTSTFMQNTASLALGKMIKKFHPGVTLVYGGANFDGDMGAEYAKKLPWLDYVVAGEGDIVFPALLNNIADGTDTPLPGVLRHAATNLPPATDAERPQALDQLPTPDYRDYFAWLERFDRTQLLGRAPVQLPVEFSRGCWWGQKHHCTFCGLNALGMAYRSKSGSRAFTELTALLRDYPVVHVDTVDNILDMGYFSTLCAQLAEAHWDVNLFFESKANLTREQLATLSRAGILRIQPGIESLSTHVLKLMRKGASKLINIRFLKWAAYYKIDVSWNILAGFPGETEEDYAEQLRLLPLLHHLQPPGGCGRIWLERFSPYFTDPSFPISEVRPRASYSHVYPASLDHEKIAYFFDYEASGTCSHETVATLNAAVSEWQKRFSEARPSLVYQRLPGKLTLIDRRTDQPRRAVLAGWKAEAYESCGDAPRGAAAVSRQLAAADMSVSEDEVAAFLGQCCRAGVMVSDDGKYLGLALPENPGW</sequence>
<dbReference type="InterPro" id="IPR006158">
    <property type="entry name" value="Cobalamin-bd"/>
</dbReference>
<accession>A0ABZ1FAH4</accession>
<dbReference type="PANTHER" id="PTHR43409">
    <property type="entry name" value="ANAEROBIC MAGNESIUM-PROTOPORPHYRIN IX MONOMETHYL ESTER CYCLASE-RELATED"/>
    <property type="match status" value="1"/>
</dbReference>
<dbReference type="SFLD" id="SFLDS00029">
    <property type="entry name" value="Radical_SAM"/>
    <property type="match status" value="1"/>
</dbReference>
<evidence type="ECO:0000256" key="4">
    <source>
        <dbReference type="ARBA" id="ARBA00023004"/>
    </source>
</evidence>
<dbReference type="NCBIfam" id="TIGR03975">
    <property type="entry name" value="rSAM_ocin_1"/>
    <property type="match status" value="1"/>
</dbReference>
<dbReference type="InterPro" id="IPR023404">
    <property type="entry name" value="rSAM_horseshoe"/>
</dbReference>
<keyword evidence="2" id="KW-0949">S-adenosyl-L-methionine</keyword>
<evidence type="ECO:0000256" key="3">
    <source>
        <dbReference type="ARBA" id="ARBA00022723"/>
    </source>
</evidence>
<dbReference type="InterPro" id="IPR023984">
    <property type="entry name" value="rSAM_ocin_1"/>
</dbReference>
<keyword evidence="8" id="KW-1185">Reference proteome</keyword>
<protein>
    <submittedName>
        <fullName evidence="7">RiPP maturation radical SAM C-methyltransferase</fullName>
    </submittedName>
</protein>
<dbReference type="SMART" id="SM00729">
    <property type="entry name" value="Elp3"/>
    <property type="match status" value="1"/>
</dbReference>